<comment type="caution">
    <text evidence="2">The sequence shown here is derived from an EMBL/GenBank/DDBJ whole genome shotgun (WGS) entry which is preliminary data.</text>
</comment>
<reference evidence="2 3" key="1">
    <citation type="submission" date="2019-08" db="EMBL/GenBank/DDBJ databases">
        <title>In-depth cultivation of the pig gut microbiome towards novel bacterial diversity and tailored functional studies.</title>
        <authorList>
            <person name="Wylensek D."/>
            <person name="Hitch T.C.A."/>
            <person name="Clavel T."/>
        </authorList>
    </citation>
    <scope>NUCLEOTIDE SEQUENCE [LARGE SCALE GENOMIC DNA]</scope>
    <source>
        <strain evidence="2 3">Oil+RF-744-WCA-WT-11</strain>
    </source>
</reference>
<dbReference type="Proteomes" id="UP000481852">
    <property type="component" value="Unassembled WGS sequence"/>
</dbReference>
<dbReference type="SUPFAM" id="SSF53850">
    <property type="entry name" value="Periplasmic binding protein-like II"/>
    <property type="match status" value="1"/>
</dbReference>
<name>A0A6L5X6Z8_9FIRM</name>
<protein>
    <submittedName>
        <fullName evidence="2">Sugar ABC transporter substrate-binding protein</fullName>
    </submittedName>
</protein>
<dbReference type="Gene3D" id="3.40.190.10">
    <property type="entry name" value="Periplasmic binding protein-like II"/>
    <property type="match status" value="1"/>
</dbReference>
<gene>
    <name evidence="2" type="ORF">FYJ35_08975</name>
</gene>
<feature type="chain" id="PRO_5039056327" evidence="1">
    <location>
        <begin position="27"/>
        <end position="448"/>
    </location>
</feature>
<dbReference type="PANTHER" id="PTHR43649:SF32">
    <property type="entry name" value="SUGAR BINDING SECRETED PROTEIN"/>
    <property type="match status" value="1"/>
</dbReference>
<dbReference type="RefSeq" id="WP_154525739.1">
    <property type="nucleotide sequence ID" value="NZ_JAXEDB010000014.1"/>
</dbReference>
<proteinExistence type="predicted"/>
<organism evidence="2 3">
    <name type="scientific">Porcincola intestinalis</name>
    <dbReference type="NCBI Taxonomy" id="2606632"/>
    <lineage>
        <taxon>Bacteria</taxon>
        <taxon>Bacillati</taxon>
        <taxon>Bacillota</taxon>
        <taxon>Clostridia</taxon>
        <taxon>Lachnospirales</taxon>
        <taxon>Lachnospiraceae</taxon>
        <taxon>Porcincola</taxon>
    </lineage>
</organism>
<evidence type="ECO:0000256" key="1">
    <source>
        <dbReference type="SAM" id="SignalP"/>
    </source>
</evidence>
<accession>A0A6L5X6Z8</accession>
<dbReference type="AlphaFoldDB" id="A0A6L5X6Z8"/>
<feature type="signal peptide" evidence="1">
    <location>
        <begin position="1"/>
        <end position="26"/>
    </location>
</feature>
<keyword evidence="1" id="KW-0732">Signal</keyword>
<evidence type="ECO:0000313" key="3">
    <source>
        <dbReference type="Proteomes" id="UP000481852"/>
    </source>
</evidence>
<dbReference type="EMBL" id="VULZ01000009">
    <property type="protein sequence ID" value="MSS15163.1"/>
    <property type="molecule type" value="Genomic_DNA"/>
</dbReference>
<dbReference type="PANTHER" id="PTHR43649">
    <property type="entry name" value="ARABINOSE-BINDING PROTEIN-RELATED"/>
    <property type="match status" value="1"/>
</dbReference>
<dbReference type="InterPro" id="IPR050490">
    <property type="entry name" value="Bact_solute-bd_prot1"/>
</dbReference>
<evidence type="ECO:0000313" key="2">
    <source>
        <dbReference type="EMBL" id="MSS15163.1"/>
    </source>
</evidence>
<keyword evidence="3" id="KW-1185">Reference proteome</keyword>
<sequence length="448" mass="48534">MKKKTVSVLLASAMAASMLMPASAIAGETEASTEAPTANVAGEDEHTLSVYAWDANFNIPALKAAEADYQKNVDPDFKLNVITQSASSDVENAVTLAANAGDYSTLPDIVLFQDHYFQQFHTNYPDAWKDLSGAKDVNWDDFGAEKLSFSTIDDVHYGAPVDNGTAVMAYRTDLLKEAGYSIDDMTGCSWDKFIEVGKAVQEKTGKYLLCMDGSGNDLPYMMLQAEGESQFTDGEPTFAENDKYVQIISKLVEMADEKILYLADSWTDYTDQAIMGDMVAGVMNGNWIIPTIEQVADNSGKWEITSLPTLEGGEGYASNGGSSLYITANCSKPDLATDFLAKTFLAGSAETYDAALQNGGVITCSLKAGASDVYQKGVAFFNDQPIYTKIVEMGSKVKPVEQSDYHYQARNYVGTAIQNLVEAQDSSEDGVKAALSDAEEQLKFEMEG</sequence>